<evidence type="ECO:0000313" key="5">
    <source>
        <dbReference type="Proteomes" id="UP001589906"/>
    </source>
</evidence>
<dbReference type="CDD" id="cd03143">
    <property type="entry name" value="A4_beta-galactosidase_middle_domain"/>
    <property type="match status" value="1"/>
</dbReference>
<keyword evidence="5" id="KW-1185">Reference proteome</keyword>
<feature type="signal peptide" evidence="2">
    <location>
        <begin position="1"/>
        <end position="23"/>
    </location>
</feature>
<evidence type="ECO:0000259" key="3">
    <source>
        <dbReference type="PROSITE" id="PS52035"/>
    </source>
</evidence>
<dbReference type="Proteomes" id="UP001589906">
    <property type="component" value="Unassembled WGS sequence"/>
</dbReference>
<dbReference type="Pfam" id="PF00246">
    <property type="entry name" value="Peptidase_M14"/>
    <property type="match status" value="1"/>
</dbReference>
<feature type="domain" description="Peptidase M14" evidence="3">
    <location>
        <begin position="54"/>
        <end position="394"/>
    </location>
</feature>
<dbReference type="SUPFAM" id="SSF53187">
    <property type="entry name" value="Zn-dependent exopeptidases"/>
    <property type="match status" value="1"/>
</dbReference>
<proteinExistence type="inferred from homology"/>
<dbReference type="RefSeq" id="WP_376834825.1">
    <property type="nucleotide sequence ID" value="NZ_JBHLSW010000003.1"/>
</dbReference>
<reference evidence="4 5" key="1">
    <citation type="submission" date="2024-09" db="EMBL/GenBank/DDBJ databases">
        <authorList>
            <person name="Sun Q."/>
            <person name="Mori K."/>
        </authorList>
    </citation>
    <scope>NUCLEOTIDE SEQUENCE [LARGE SCALE GENOMIC DNA]</scope>
    <source>
        <strain evidence="4 5">NCAIM B.02621</strain>
    </source>
</reference>
<organism evidence="4 5">
    <name type="scientific">Brevundimonas balnearis</name>
    <dbReference type="NCBI Taxonomy" id="1572858"/>
    <lineage>
        <taxon>Bacteria</taxon>
        <taxon>Pseudomonadati</taxon>
        <taxon>Pseudomonadota</taxon>
        <taxon>Alphaproteobacteria</taxon>
        <taxon>Caulobacterales</taxon>
        <taxon>Caulobacteraceae</taxon>
        <taxon>Brevundimonas</taxon>
    </lineage>
</organism>
<sequence>MNFRVVAAALAGLLLASAGPAAAQSRTGPLIEGASHDPAVPALRSVLGWDPGEVISRPADLRRYFDALAAHSPDRVRIGEYGRSHEGRPLWWAVVGSPANIARLDAIKAASQAVSDPRITSAAEAERIIADMPAIVWLAYSVHGDEITPADAAAAAAHHLLASRDPAVAGWLERTVVIFVPTQNPDGRERFIDSFTAGLGVEPNPDPLSAERAQPWPGGRFNHDLFDLNRDWFIQTQPETRGHAALVLDWRPHVLVDAHEMGTDESFFFPPEADPLNPLLPSSTLAMRETIGRNTGRRFDAIGEPYFNRQVYDAFYPGYGDGWPAYLGAVSMTYEQGSPRGLVARRSSGDLLTYRDGVRNHLVASLSTIEAAAANRERLWRDRWAFARDGLEGGRGAYVIAPNPADPTAVDKLGGLLVRSGIEVGRAESGFTACGRSWPAGSLVVNRAQPLRRMVEVLLTRDVPVPADFMAEQEARRQRGLGDQLYDVTAWSLPLMFNTPSAVCDSRPNVQTTAVGRELVRPAEIVNPDARYGFLVHPGAAGQKLVIDLLRAGVTARAFTEGFTHASGVWPSGTVLIPRAGQPADLAARLQAAAAETGARVVGVDESWTTEGPSFGSEEAALLRSPRVLLAWDEPTDPTAAGAARYVLEREFGLPVTAARTRLIAGADLSRYPVIVLPDGNGYQARLGERGLNNLRAWVERGGTLITLGAGPSRFVAAPDARLSAARLETAPEPGTAGTERALIETEAAYRDAVLGEERRSSVAGALIRGRVDPDHWLSAGIASELTLLVQGDDTFAPLTRGQGANVVRFLGPDELLASGQLWDENRRALAFKPAVMVTPLGRGAIVVFTQDPTTRGYLEGLKPLLINAVLLGPAIGGAAWID</sequence>
<dbReference type="PROSITE" id="PS52035">
    <property type="entry name" value="PEPTIDASE_M14"/>
    <property type="match status" value="1"/>
</dbReference>
<dbReference type="EMBL" id="JBHLSW010000003">
    <property type="protein sequence ID" value="MFC0633199.1"/>
    <property type="molecule type" value="Genomic_DNA"/>
</dbReference>
<evidence type="ECO:0000313" key="4">
    <source>
        <dbReference type="EMBL" id="MFC0633199.1"/>
    </source>
</evidence>
<comment type="caution">
    <text evidence="1">Lacks conserved residue(s) required for the propagation of feature annotation.</text>
</comment>
<dbReference type="InterPro" id="IPR029062">
    <property type="entry name" value="Class_I_gatase-like"/>
</dbReference>
<accession>A0ABV6R1Z0</accession>
<dbReference type="SUPFAM" id="SSF52317">
    <property type="entry name" value="Class I glutamine amidotransferase-like"/>
    <property type="match status" value="1"/>
</dbReference>
<dbReference type="InterPro" id="IPR000834">
    <property type="entry name" value="Peptidase_M14"/>
</dbReference>
<gene>
    <name evidence="4" type="ORF">ACFFGE_04815</name>
</gene>
<name>A0ABV6R1Z0_9CAUL</name>
<keyword evidence="2" id="KW-0732">Signal</keyword>
<evidence type="ECO:0000256" key="2">
    <source>
        <dbReference type="SAM" id="SignalP"/>
    </source>
</evidence>
<feature type="chain" id="PRO_5045455311" evidence="2">
    <location>
        <begin position="24"/>
        <end position="883"/>
    </location>
</feature>
<dbReference type="SMART" id="SM00631">
    <property type="entry name" value="Zn_pept"/>
    <property type="match status" value="1"/>
</dbReference>
<dbReference type="Gene3D" id="3.40.630.10">
    <property type="entry name" value="Zn peptidases"/>
    <property type="match status" value="1"/>
</dbReference>
<comment type="caution">
    <text evidence="4">The sequence shown here is derived from an EMBL/GenBank/DDBJ whole genome shotgun (WGS) entry which is preliminary data.</text>
</comment>
<protein>
    <submittedName>
        <fullName evidence="4">M14 family metallopeptidase</fullName>
    </submittedName>
</protein>
<dbReference type="Gene3D" id="3.40.50.880">
    <property type="match status" value="1"/>
</dbReference>
<evidence type="ECO:0000256" key="1">
    <source>
        <dbReference type="PROSITE-ProRule" id="PRU01379"/>
    </source>
</evidence>
<comment type="similarity">
    <text evidence="1">Belongs to the peptidase M14 family.</text>
</comment>